<feature type="transmembrane region" description="Helical" evidence="2">
    <location>
        <begin position="790"/>
        <end position="814"/>
    </location>
</feature>
<evidence type="ECO:0008006" key="5">
    <source>
        <dbReference type="Google" id="ProtNLM"/>
    </source>
</evidence>
<dbReference type="OrthoDB" id="3734530at2"/>
<feature type="transmembrane region" description="Helical" evidence="2">
    <location>
        <begin position="579"/>
        <end position="597"/>
    </location>
</feature>
<dbReference type="AlphaFoldDB" id="A0A261EYJ0"/>
<feature type="transmembrane region" description="Helical" evidence="2">
    <location>
        <begin position="1019"/>
        <end position="1038"/>
    </location>
</feature>
<feature type="region of interest" description="Disordered" evidence="1">
    <location>
        <begin position="88"/>
        <end position="114"/>
    </location>
</feature>
<feature type="transmembrane region" description="Helical" evidence="2">
    <location>
        <begin position="500"/>
        <end position="519"/>
    </location>
</feature>
<accession>A0A261EYJ0</accession>
<dbReference type="Proteomes" id="UP000216454">
    <property type="component" value="Unassembled WGS sequence"/>
</dbReference>
<feature type="transmembrane region" description="Helical" evidence="2">
    <location>
        <begin position="653"/>
        <end position="676"/>
    </location>
</feature>
<sequence length="1050" mass="111745">MDSARSVRQAIDAAIMAAGPLEGRVVDDEVAAIVTVESDLRYLPTTLGAVFRQTVLPGTVIIADCADKSSTVDRRTVIVTPSRLRFAPTGAAAPADPVPAPPAPPAPATHGEVSDAAGQSRLTVYIASVQGAASFTDAVGRVLERVPLPLGAHHMWLLHDDSRPADEHCLEELERVCHNTPTVSVIGAKQLDWTGSRLHNVGYYKAPHHRLASLVVDGEPDQEQYDARQDVFAVSLAGALVSDNEWERVSGGEPHVGTLGDSRDFCRRICLSGGRVVVAPRARIEHCRARYEGLRSASGAAMPKGVYARTYPALRRSRDLYVYSDVSRGLWVPLWLWRLLGALVSFVRLLIRKRPFAAVCEFAAPWINLLHIRTMFRVRRNVSAQTIVSAKAVSMLAANHEQMESWKSRRQAFASERSTEPMDQLVEGHLHAQAAIKHRWAAWMTIAAFVLGLAVNAMAVRGAIMGGQIVSDTLLPTGATMRQLAQAATTSWTYASGTGLAAAPTPFLLILLVVSALCWGHVQLAALVMLVLAAPLAALSFWALAGIVTRSNPVRVFSALAWVAFGAMAGFYAHANLPMLTVCVFLPAGIAFVFKAVGMYRTEDRAVPRPSAQSAALAALCLAFVVASEPQYVVAFFVAFVMFFFLVRSHRSVLVLVPVPAAFMIAPTLASCVRGWDKQQWTQLFGSSMVPVSDSDAQGSAVLTRLTSLVGLGQAGSDDSALVTVLACFTLAALIIVVGFAVASLAMPSVLRISRMMWVLAVTGFALAAFSATTAIGADASGTVTGSMLPGLSLAFMALLCCMCMSAGTAASPFENYVADDSRPAKSIAVTGRVFLCALMALVALSWGACGARLATESSTRSSDVQLPMVATEYLSKSNAHRVIAVKATSTTSLDYAVMRTARGDLIDSSAAAQALLARNGMDVTDKRISSDLVQLLVGADPAASADLESMGFGGVYVLDSDQQGGAALVTNLLSSGNTQSVIDKDSSSYLRFTTFPVDQQGIDISEEAKAAASPHRKAWAIGSALVFVFYCLVAIPFGRRGYEGGEFDD</sequence>
<feature type="transmembrane region" description="Helical" evidence="2">
    <location>
        <begin position="617"/>
        <end position="646"/>
    </location>
</feature>
<gene>
    <name evidence="3" type="ORF">PSSU_0707</name>
</gene>
<dbReference type="EMBL" id="MWWQ01000006">
    <property type="protein sequence ID" value="OZG51924.1"/>
    <property type="molecule type" value="Genomic_DNA"/>
</dbReference>
<evidence type="ECO:0000313" key="3">
    <source>
        <dbReference type="EMBL" id="OZG51924.1"/>
    </source>
</evidence>
<protein>
    <recommendedName>
        <fullName evidence="5">Glycosyltransferase</fullName>
    </recommendedName>
</protein>
<keyword evidence="2" id="KW-1133">Transmembrane helix</keyword>
<evidence type="ECO:0000256" key="2">
    <source>
        <dbReference type="SAM" id="Phobius"/>
    </source>
</evidence>
<keyword evidence="2" id="KW-0812">Transmembrane</keyword>
<comment type="caution">
    <text evidence="3">The sequence shown here is derived from an EMBL/GenBank/DDBJ whole genome shotgun (WGS) entry which is preliminary data.</text>
</comment>
<feature type="transmembrane region" description="Helical" evidence="2">
    <location>
        <begin position="440"/>
        <end position="464"/>
    </location>
</feature>
<proteinExistence type="predicted"/>
<organism evidence="3 4">
    <name type="scientific">Pseudoscardovia suis</name>
    <dbReference type="NCBI Taxonomy" id="987063"/>
    <lineage>
        <taxon>Bacteria</taxon>
        <taxon>Bacillati</taxon>
        <taxon>Actinomycetota</taxon>
        <taxon>Actinomycetes</taxon>
        <taxon>Bifidobacteriales</taxon>
        <taxon>Bifidobacteriaceae</taxon>
        <taxon>Pseudoscardovia</taxon>
    </lineage>
</organism>
<feature type="transmembrane region" description="Helical" evidence="2">
    <location>
        <begin position="721"/>
        <end position="746"/>
    </location>
</feature>
<feature type="transmembrane region" description="Helical" evidence="2">
    <location>
        <begin position="554"/>
        <end position="572"/>
    </location>
</feature>
<feature type="transmembrane region" description="Helical" evidence="2">
    <location>
        <begin position="526"/>
        <end position="548"/>
    </location>
</feature>
<keyword evidence="4" id="KW-1185">Reference proteome</keyword>
<keyword evidence="2" id="KW-0472">Membrane</keyword>
<reference evidence="3 4" key="1">
    <citation type="journal article" date="2017" name="BMC Genomics">
        <title>Comparative genomic and phylogenomic analyses of the Bifidobacteriaceae family.</title>
        <authorList>
            <person name="Lugli G.A."/>
            <person name="Milani C."/>
            <person name="Turroni F."/>
            <person name="Duranti S."/>
            <person name="Mancabelli L."/>
            <person name="Mangifesta M."/>
            <person name="Ferrario C."/>
            <person name="Modesto M."/>
            <person name="Mattarelli P."/>
            <person name="Jiri K."/>
            <person name="van Sinderen D."/>
            <person name="Ventura M."/>
        </authorList>
    </citation>
    <scope>NUCLEOTIDE SEQUENCE [LARGE SCALE GENOMIC DNA]</scope>
    <source>
        <strain evidence="3 4">DSM 24744</strain>
    </source>
</reference>
<evidence type="ECO:0000313" key="4">
    <source>
        <dbReference type="Proteomes" id="UP000216454"/>
    </source>
</evidence>
<dbReference type="SUPFAM" id="SSF53448">
    <property type="entry name" value="Nucleotide-diphospho-sugar transferases"/>
    <property type="match status" value="1"/>
</dbReference>
<name>A0A261EYJ0_9BIFI</name>
<dbReference type="InterPro" id="IPR029044">
    <property type="entry name" value="Nucleotide-diphossugar_trans"/>
</dbReference>
<feature type="transmembrane region" description="Helical" evidence="2">
    <location>
        <begin position="758"/>
        <end position="778"/>
    </location>
</feature>
<dbReference type="RefSeq" id="WP_094691025.1">
    <property type="nucleotide sequence ID" value="NZ_MWWQ01000006.1"/>
</dbReference>
<feature type="compositionally biased region" description="Pro residues" evidence="1">
    <location>
        <begin position="96"/>
        <end position="107"/>
    </location>
</feature>
<feature type="transmembrane region" description="Helical" evidence="2">
    <location>
        <begin position="834"/>
        <end position="855"/>
    </location>
</feature>
<evidence type="ECO:0000256" key="1">
    <source>
        <dbReference type="SAM" id="MobiDB-lite"/>
    </source>
</evidence>